<sequence length="135" mass="15248">MQAFHYILRILLHAKGSNLLKVVSLGLGLTMSILLFARVAFEQSYDTCFPDNDRLYQVWSQFTVKGEKLDWQEMNCGPVAGAILESFPEQVESATCTAHWLVSNPLYYGNTRFDDKKIAADSLFFRTMGIEVLSG</sequence>
<name>A0A9E2KFF0_9BACE</name>
<organism evidence="2 3">
    <name type="scientific">Candidatus Bacteroides intestinipullorum</name>
    <dbReference type="NCBI Taxonomy" id="2838471"/>
    <lineage>
        <taxon>Bacteria</taxon>
        <taxon>Pseudomonadati</taxon>
        <taxon>Bacteroidota</taxon>
        <taxon>Bacteroidia</taxon>
        <taxon>Bacteroidales</taxon>
        <taxon>Bacteroidaceae</taxon>
        <taxon>Bacteroides</taxon>
    </lineage>
</organism>
<dbReference type="AlphaFoldDB" id="A0A9E2KFF0"/>
<evidence type="ECO:0000256" key="1">
    <source>
        <dbReference type="SAM" id="Phobius"/>
    </source>
</evidence>
<gene>
    <name evidence="2" type="ORF">H9791_04830</name>
</gene>
<evidence type="ECO:0000313" key="3">
    <source>
        <dbReference type="Proteomes" id="UP000824236"/>
    </source>
</evidence>
<evidence type="ECO:0000313" key="2">
    <source>
        <dbReference type="EMBL" id="MBU3813818.1"/>
    </source>
</evidence>
<feature type="non-terminal residue" evidence="2">
    <location>
        <position position="135"/>
    </location>
</feature>
<feature type="transmembrane region" description="Helical" evidence="1">
    <location>
        <begin position="20"/>
        <end position="41"/>
    </location>
</feature>
<keyword evidence="1" id="KW-0472">Membrane</keyword>
<dbReference type="EMBL" id="JAHLFO010000060">
    <property type="protein sequence ID" value="MBU3813818.1"/>
    <property type="molecule type" value="Genomic_DNA"/>
</dbReference>
<dbReference type="Proteomes" id="UP000824236">
    <property type="component" value="Unassembled WGS sequence"/>
</dbReference>
<keyword evidence="1" id="KW-0812">Transmembrane</keyword>
<proteinExistence type="predicted"/>
<keyword evidence="1" id="KW-1133">Transmembrane helix</keyword>
<accession>A0A9E2KFF0</accession>
<reference evidence="2" key="1">
    <citation type="journal article" date="2021" name="PeerJ">
        <title>Extensive microbial diversity within the chicken gut microbiome revealed by metagenomics and culture.</title>
        <authorList>
            <person name="Gilroy R."/>
            <person name="Ravi A."/>
            <person name="Getino M."/>
            <person name="Pursley I."/>
            <person name="Horton D.L."/>
            <person name="Alikhan N.F."/>
            <person name="Baker D."/>
            <person name="Gharbi K."/>
            <person name="Hall N."/>
            <person name="Watson M."/>
            <person name="Adriaenssens E.M."/>
            <person name="Foster-Nyarko E."/>
            <person name="Jarju S."/>
            <person name="Secka A."/>
            <person name="Antonio M."/>
            <person name="Oren A."/>
            <person name="Chaudhuri R.R."/>
            <person name="La Ragione R."/>
            <person name="Hildebrand F."/>
            <person name="Pallen M.J."/>
        </authorList>
    </citation>
    <scope>NUCLEOTIDE SEQUENCE</scope>
    <source>
        <strain evidence="2">B3-3758</strain>
    </source>
</reference>
<comment type="caution">
    <text evidence="2">The sequence shown here is derived from an EMBL/GenBank/DDBJ whole genome shotgun (WGS) entry which is preliminary data.</text>
</comment>
<reference evidence="2" key="2">
    <citation type="submission" date="2021-04" db="EMBL/GenBank/DDBJ databases">
        <authorList>
            <person name="Gilroy R."/>
        </authorList>
    </citation>
    <scope>NUCLEOTIDE SEQUENCE</scope>
    <source>
        <strain evidence="2">B3-3758</strain>
    </source>
</reference>
<protein>
    <submittedName>
        <fullName evidence="2">ABC transporter permease</fullName>
    </submittedName>
</protein>